<dbReference type="Proteomes" id="UP000476332">
    <property type="component" value="Unassembled WGS sequence"/>
</dbReference>
<evidence type="ECO:0000313" key="5">
    <source>
        <dbReference type="Proteomes" id="UP000476332"/>
    </source>
</evidence>
<dbReference type="InterPro" id="IPR049304">
    <property type="entry name" value="Gly_rich_dom"/>
</dbReference>
<dbReference type="InterPro" id="IPR022225">
    <property type="entry name" value="Phage_tail_fibre_N"/>
</dbReference>
<sequence>MAQISYALITTVGAQKIAAALAAETSINLVSIAIGSGATAPSGGETALYSEVARKSISGQGVVAGALNTLYADIYLAAADGPYTITEAGLFDDTGALIAIARVNPAINKPIPSSGQVVEGTLRIQIQVANATAVAITVDPSMAVALQRLSVLPWIPVISVTTAAPPASPAIGDTYVIPTGATGSWAGHANKVAEFTSAGWALITPRNGVGVGLPDGRVFMRLSGVFTELVASETRKGLVELATRAEALAGASQALGVHPLGLTDARRKMEYVTAGGTANALTVTLDPAPTELYIGMSLRVRVTAQNTGAVTLNVNGLGAQNVSNSNAPFTLQSGAIPPTAILELVYAGGSGWFVIGGLQATANSLGDVKLASNTDAQTGMDAEKALTPAALSSRTATETRTGLVELATAAEVVAGTDASRGITPASLLARTATETRIGLVELATPAETAAMADLGRAVTPGGLKEQVRKIAKGLMIVYGPGTHVWVCPDDVTLVRVYGRGGGGGGGGCSNASWAASGGSGAAYFDGVYPVVPGTSYAIVVGAAGAAAPAGSPGGNGGLTSFASFASAPGGIGAPAGSGSPNSTVGPGFASGGQVNMQGGVGGTGTLGGPQGGVGGGSFNISAVNLPPIGGGGGIGGLYPGLGGNGAGGVNTGGAGGPGQLILEY</sequence>
<evidence type="ECO:0000313" key="4">
    <source>
        <dbReference type="EMBL" id="NDV88805.1"/>
    </source>
</evidence>
<feature type="domain" description="Glycine-rich" evidence="3">
    <location>
        <begin position="481"/>
        <end position="658"/>
    </location>
</feature>
<feature type="region of interest" description="Disordered" evidence="1">
    <location>
        <begin position="573"/>
        <end position="594"/>
    </location>
</feature>
<feature type="domain" description="Phage tail fibre protein N-terminal" evidence="2">
    <location>
        <begin position="1"/>
        <end position="146"/>
    </location>
</feature>
<name>A0A6L9MM59_9HYPH</name>
<evidence type="ECO:0000259" key="2">
    <source>
        <dbReference type="Pfam" id="PF12571"/>
    </source>
</evidence>
<gene>
    <name evidence="4" type="ORF">GTW51_19095</name>
</gene>
<dbReference type="Pfam" id="PF21722">
    <property type="entry name" value="Gly_rich_2"/>
    <property type="match status" value="1"/>
</dbReference>
<organism evidence="4 5">
    <name type="scientific">Aurantimonas aggregata</name>
    <dbReference type="NCBI Taxonomy" id="2047720"/>
    <lineage>
        <taxon>Bacteria</taxon>
        <taxon>Pseudomonadati</taxon>
        <taxon>Pseudomonadota</taxon>
        <taxon>Alphaproteobacteria</taxon>
        <taxon>Hyphomicrobiales</taxon>
        <taxon>Aurantimonadaceae</taxon>
        <taxon>Aurantimonas</taxon>
    </lineage>
</organism>
<keyword evidence="5" id="KW-1185">Reference proteome</keyword>
<evidence type="ECO:0000259" key="3">
    <source>
        <dbReference type="Pfam" id="PF21722"/>
    </source>
</evidence>
<accession>A0A6L9MM59</accession>
<evidence type="ECO:0000256" key="1">
    <source>
        <dbReference type="SAM" id="MobiDB-lite"/>
    </source>
</evidence>
<protein>
    <submittedName>
        <fullName evidence="4">DUF2793 domain-containing protein</fullName>
    </submittedName>
</protein>
<dbReference type="AlphaFoldDB" id="A0A6L9MM59"/>
<comment type="caution">
    <text evidence="4">The sequence shown here is derived from an EMBL/GenBank/DDBJ whole genome shotgun (WGS) entry which is preliminary data.</text>
</comment>
<proteinExistence type="predicted"/>
<dbReference type="RefSeq" id="WP_163045654.1">
    <property type="nucleotide sequence ID" value="NZ_JAAAMJ010000020.1"/>
</dbReference>
<dbReference type="Pfam" id="PF12571">
    <property type="entry name" value="Phage_tail_fib"/>
    <property type="match status" value="1"/>
</dbReference>
<dbReference type="EMBL" id="JAAAMJ010000020">
    <property type="protein sequence ID" value="NDV88805.1"/>
    <property type="molecule type" value="Genomic_DNA"/>
</dbReference>
<reference evidence="4 5" key="1">
    <citation type="submission" date="2020-01" db="EMBL/GenBank/DDBJ databases">
        <title>Genomes of bacteria type strains.</title>
        <authorList>
            <person name="Chen J."/>
            <person name="Zhu S."/>
            <person name="Chen J."/>
        </authorList>
    </citation>
    <scope>NUCLEOTIDE SEQUENCE [LARGE SCALE GENOMIC DNA]</scope>
    <source>
        <strain evidence="4 5">KCTC 52919</strain>
    </source>
</reference>